<dbReference type="Gene3D" id="3.80.10.10">
    <property type="entry name" value="Ribonuclease Inhibitor"/>
    <property type="match status" value="1"/>
</dbReference>
<organism evidence="2 3">
    <name type="scientific">Aspergillus calidoustus</name>
    <dbReference type="NCBI Taxonomy" id="454130"/>
    <lineage>
        <taxon>Eukaryota</taxon>
        <taxon>Fungi</taxon>
        <taxon>Dikarya</taxon>
        <taxon>Ascomycota</taxon>
        <taxon>Pezizomycotina</taxon>
        <taxon>Eurotiomycetes</taxon>
        <taxon>Eurotiomycetidae</taxon>
        <taxon>Eurotiales</taxon>
        <taxon>Aspergillaceae</taxon>
        <taxon>Aspergillus</taxon>
        <taxon>Aspergillus subgen. Nidulantes</taxon>
    </lineage>
</organism>
<dbReference type="Proteomes" id="UP000054771">
    <property type="component" value="Unassembled WGS sequence"/>
</dbReference>
<dbReference type="AlphaFoldDB" id="A0A0U5CQF4"/>
<reference evidence="3" key="1">
    <citation type="journal article" date="2016" name="Genome Announc.">
        <title>Draft genome sequences of fungus Aspergillus calidoustus.</title>
        <authorList>
            <person name="Horn F."/>
            <person name="Linde J."/>
            <person name="Mattern D.J."/>
            <person name="Walther G."/>
            <person name="Guthke R."/>
            <person name="Scherlach K."/>
            <person name="Martin K."/>
            <person name="Brakhage A.A."/>
            <person name="Petzke L."/>
            <person name="Valiante V."/>
        </authorList>
    </citation>
    <scope>NUCLEOTIDE SEQUENCE [LARGE SCALE GENOMIC DNA]</scope>
    <source>
        <strain evidence="3">SF006504</strain>
    </source>
</reference>
<gene>
    <name evidence="2" type="ORF">ASPCAL08362</name>
</gene>
<evidence type="ECO:0000256" key="1">
    <source>
        <dbReference type="SAM" id="MobiDB-lite"/>
    </source>
</evidence>
<keyword evidence="3" id="KW-1185">Reference proteome</keyword>
<proteinExistence type="predicted"/>
<accession>A0A0U5CQF4</accession>
<feature type="region of interest" description="Disordered" evidence="1">
    <location>
        <begin position="213"/>
        <end position="233"/>
    </location>
</feature>
<evidence type="ECO:0000313" key="2">
    <source>
        <dbReference type="EMBL" id="CEN61712.1"/>
    </source>
</evidence>
<evidence type="ECO:0008006" key="4">
    <source>
        <dbReference type="Google" id="ProtNLM"/>
    </source>
</evidence>
<dbReference type="InterPro" id="IPR032675">
    <property type="entry name" value="LRR_dom_sf"/>
</dbReference>
<dbReference type="SUPFAM" id="SSF52047">
    <property type="entry name" value="RNI-like"/>
    <property type="match status" value="1"/>
</dbReference>
<sequence>MLFLKVVGIPVESLDLHTVDFWELESAGETFPKQNRIDRVFPSPSRNKRTRPAPWAHLQSLALTNILHIDHGARFANLLASARALKSLKLAGVPDGFSFKVLSSCANRFQLERLEISGMHRTPIQMPAFLNALRKHRRTLRKLALSDSTLHDHARWSEIFRTLRQGGFSALQEFSMERLFEGPDHLGVSYIPGTMIVDGPKGAVLSWTLHHQRHQPNNNHNGNGNGNGTNPGALPNHRVYYGAIGYSGPGVWRLFRRLEERAVRRDPRDYSPSVPVIQRF</sequence>
<name>A0A0U5CQF4_ASPCI</name>
<evidence type="ECO:0000313" key="3">
    <source>
        <dbReference type="Proteomes" id="UP000054771"/>
    </source>
</evidence>
<protein>
    <recommendedName>
        <fullName evidence="4">F-box domain protein</fullName>
    </recommendedName>
</protein>
<dbReference type="EMBL" id="CDMC01000006">
    <property type="protein sequence ID" value="CEN61712.1"/>
    <property type="molecule type" value="Genomic_DNA"/>
</dbReference>